<dbReference type="Proteomes" id="UP000245783">
    <property type="component" value="Unassembled WGS sequence"/>
</dbReference>
<dbReference type="EMBL" id="KZ819414">
    <property type="protein sequence ID" value="PWN40534.1"/>
    <property type="molecule type" value="Genomic_DNA"/>
</dbReference>
<comment type="catalytic activity">
    <reaction evidence="14">
        <text>Ca(2+)(in) + ATP + H2O = Ca(2+)(out) + ADP + phosphate + H(+)</text>
        <dbReference type="Rhea" id="RHEA:18105"/>
        <dbReference type="ChEBI" id="CHEBI:15377"/>
        <dbReference type="ChEBI" id="CHEBI:15378"/>
        <dbReference type="ChEBI" id="CHEBI:29108"/>
        <dbReference type="ChEBI" id="CHEBI:30616"/>
        <dbReference type="ChEBI" id="CHEBI:43474"/>
        <dbReference type="ChEBI" id="CHEBI:456216"/>
        <dbReference type="EC" id="7.2.2.10"/>
    </reaction>
</comment>
<feature type="transmembrane region" description="Helical" evidence="14">
    <location>
        <begin position="410"/>
        <end position="439"/>
    </location>
</feature>
<dbReference type="SUPFAM" id="SSF56784">
    <property type="entry name" value="HAD-like"/>
    <property type="match status" value="1"/>
</dbReference>
<keyword evidence="2 14" id="KW-0813">Transport</keyword>
<keyword evidence="7 14" id="KW-0106">Calcium</keyword>
<dbReference type="InterPro" id="IPR001757">
    <property type="entry name" value="P_typ_ATPase"/>
</dbReference>
<dbReference type="PANTHER" id="PTHR42861">
    <property type="entry name" value="CALCIUM-TRANSPORTING ATPASE"/>
    <property type="match status" value="1"/>
</dbReference>
<evidence type="ECO:0000259" key="16">
    <source>
        <dbReference type="SMART" id="SM00831"/>
    </source>
</evidence>
<feature type="domain" description="Cation-transporting P-type ATPase N-terminal" evidence="16">
    <location>
        <begin position="135"/>
        <end position="212"/>
    </location>
</feature>
<keyword evidence="11 14" id="KW-0406">Ion transport</keyword>
<dbReference type="SFLD" id="SFLDG00002">
    <property type="entry name" value="C1.7:_P-type_atpase_like"/>
    <property type="match status" value="1"/>
</dbReference>
<feature type="region of interest" description="Disordered" evidence="15">
    <location>
        <begin position="113"/>
        <end position="132"/>
    </location>
</feature>
<feature type="transmembrane region" description="Helical" evidence="14">
    <location>
        <begin position="889"/>
        <end position="909"/>
    </location>
</feature>
<dbReference type="SUPFAM" id="SSF81660">
    <property type="entry name" value="Metal cation-transporting ATPase, ATP-binding domain N"/>
    <property type="match status" value="1"/>
</dbReference>
<dbReference type="InterPro" id="IPR004014">
    <property type="entry name" value="ATPase_P-typ_cation-transptr_N"/>
</dbReference>
<evidence type="ECO:0000256" key="11">
    <source>
        <dbReference type="ARBA" id="ARBA00023065"/>
    </source>
</evidence>
<feature type="transmembrane region" description="Helical" evidence="14">
    <location>
        <begin position="385"/>
        <end position="404"/>
    </location>
</feature>
<dbReference type="SUPFAM" id="SSF81653">
    <property type="entry name" value="Calcium ATPase, transduction domain A"/>
    <property type="match status" value="1"/>
</dbReference>
<evidence type="ECO:0000256" key="2">
    <source>
        <dbReference type="ARBA" id="ARBA00022448"/>
    </source>
</evidence>
<organism evidence="17 18">
    <name type="scientific">Ceraceosorus guamensis</name>
    <dbReference type="NCBI Taxonomy" id="1522189"/>
    <lineage>
        <taxon>Eukaryota</taxon>
        <taxon>Fungi</taxon>
        <taxon>Dikarya</taxon>
        <taxon>Basidiomycota</taxon>
        <taxon>Ustilaginomycotina</taxon>
        <taxon>Exobasidiomycetes</taxon>
        <taxon>Ceraceosorales</taxon>
        <taxon>Ceraceosoraceae</taxon>
        <taxon>Ceraceosorus</taxon>
    </lineage>
</organism>
<keyword evidence="5 14" id="KW-0812">Transmembrane</keyword>
<dbReference type="GO" id="GO:0012505">
    <property type="term" value="C:endomembrane system"/>
    <property type="evidence" value="ECO:0007669"/>
    <property type="project" value="UniProtKB-SubCell"/>
</dbReference>
<dbReference type="InterPro" id="IPR023298">
    <property type="entry name" value="ATPase_P-typ_TM_dom_sf"/>
</dbReference>
<dbReference type="InterPro" id="IPR023299">
    <property type="entry name" value="ATPase_P-typ_cyto_dom_N"/>
</dbReference>
<dbReference type="SMART" id="SM00831">
    <property type="entry name" value="Cation_ATPase_N"/>
    <property type="match status" value="1"/>
</dbReference>
<dbReference type="SFLD" id="SFLDF00027">
    <property type="entry name" value="p-type_atpase"/>
    <property type="match status" value="1"/>
</dbReference>
<keyword evidence="8 14" id="KW-0067">ATP-binding</keyword>
<evidence type="ECO:0000256" key="1">
    <source>
        <dbReference type="ARBA" id="ARBA00004127"/>
    </source>
</evidence>
<dbReference type="InterPro" id="IPR018303">
    <property type="entry name" value="ATPase_P-typ_P_site"/>
</dbReference>
<feature type="transmembrane region" description="Helical" evidence="14">
    <location>
        <begin position="952"/>
        <end position="970"/>
    </location>
</feature>
<evidence type="ECO:0000313" key="18">
    <source>
        <dbReference type="Proteomes" id="UP000245783"/>
    </source>
</evidence>
<feature type="transmembrane region" description="Helical" evidence="14">
    <location>
        <begin position="982"/>
        <end position="1000"/>
    </location>
</feature>
<dbReference type="GO" id="GO:0005524">
    <property type="term" value="F:ATP binding"/>
    <property type="evidence" value="ECO:0007669"/>
    <property type="project" value="UniProtKB-KW"/>
</dbReference>
<evidence type="ECO:0000256" key="9">
    <source>
        <dbReference type="ARBA" id="ARBA00022967"/>
    </source>
</evidence>
<dbReference type="Pfam" id="PF13246">
    <property type="entry name" value="Cation_ATPase"/>
    <property type="match status" value="1"/>
</dbReference>
<dbReference type="Gene3D" id="2.70.150.10">
    <property type="entry name" value="Calcium-transporting ATPase, cytoplasmic transduction domain A"/>
    <property type="match status" value="1"/>
</dbReference>
<dbReference type="PRINTS" id="PR00120">
    <property type="entry name" value="HATPASE"/>
</dbReference>
<comment type="similarity">
    <text evidence="13 14">Belongs to the cation transport ATPase (P-type) (TC 3.A.3) family.</text>
</comment>
<dbReference type="Pfam" id="PF00689">
    <property type="entry name" value="Cation_ATPase_C"/>
    <property type="match status" value="1"/>
</dbReference>
<evidence type="ECO:0000256" key="3">
    <source>
        <dbReference type="ARBA" id="ARBA00022553"/>
    </source>
</evidence>
<evidence type="ECO:0000256" key="4">
    <source>
        <dbReference type="ARBA" id="ARBA00022568"/>
    </source>
</evidence>
<comment type="subcellular location">
    <subcellularLocation>
        <location evidence="1">Endomembrane system</location>
        <topology evidence="1">Multi-pass membrane protein</topology>
    </subcellularLocation>
    <subcellularLocation>
        <location evidence="14">Membrane</location>
        <topology evidence="14">Multi-pass membrane protein</topology>
    </subcellularLocation>
</comment>
<protein>
    <recommendedName>
        <fullName evidence="14">Calcium-transporting ATPase</fullName>
        <ecNumber evidence="14">7.2.2.10</ecNumber>
    </recommendedName>
</protein>
<evidence type="ECO:0000256" key="5">
    <source>
        <dbReference type="ARBA" id="ARBA00022692"/>
    </source>
</evidence>
<dbReference type="FunFam" id="3.40.50.1000:FF:000028">
    <property type="entry name" value="Calcium-transporting P-type ATPase, putative"/>
    <property type="match status" value="1"/>
</dbReference>
<dbReference type="OrthoDB" id="3352408at2759"/>
<evidence type="ECO:0000256" key="8">
    <source>
        <dbReference type="ARBA" id="ARBA00022840"/>
    </source>
</evidence>
<evidence type="ECO:0000256" key="13">
    <source>
        <dbReference type="ARBA" id="ARBA00038148"/>
    </source>
</evidence>
<dbReference type="AlphaFoldDB" id="A0A316VTL0"/>
<dbReference type="EC" id="7.2.2.10" evidence="14"/>
<dbReference type="Pfam" id="PF00122">
    <property type="entry name" value="E1-E2_ATPase"/>
    <property type="match status" value="1"/>
</dbReference>
<dbReference type="InterPro" id="IPR023214">
    <property type="entry name" value="HAD_sf"/>
</dbReference>
<dbReference type="FunCoup" id="A0A316VTL0">
    <property type="interactions" value="232"/>
</dbReference>
<name>A0A316VTL0_9BASI</name>
<accession>A0A316VTL0</accession>
<evidence type="ECO:0000256" key="12">
    <source>
        <dbReference type="ARBA" id="ARBA00023136"/>
    </source>
</evidence>
<dbReference type="InterPro" id="IPR006068">
    <property type="entry name" value="ATPase_P-typ_cation-transptr_C"/>
</dbReference>
<dbReference type="RefSeq" id="XP_025367694.1">
    <property type="nucleotide sequence ID" value="XM_025511020.1"/>
</dbReference>
<dbReference type="InterPro" id="IPR006413">
    <property type="entry name" value="P-type_ATPase_IIA_PMR1"/>
</dbReference>
<dbReference type="InterPro" id="IPR036412">
    <property type="entry name" value="HAD-like_sf"/>
</dbReference>
<feature type="compositionally biased region" description="Low complexity" evidence="15">
    <location>
        <begin position="1"/>
        <end position="11"/>
    </location>
</feature>
<dbReference type="InterPro" id="IPR008250">
    <property type="entry name" value="ATPase_P-typ_transduc_dom_A_sf"/>
</dbReference>
<dbReference type="InterPro" id="IPR059000">
    <property type="entry name" value="ATPase_P-type_domA"/>
</dbReference>
<gene>
    <name evidence="17" type="ORF">IE81DRAFT_218450</name>
</gene>
<dbReference type="InParanoid" id="A0A316VTL0"/>
<reference evidence="17 18" key="1">
    <citation type="journal article" date="2018" name="Mol. Biol. Evol.">
        <title>Broad Genomic Sampling Reveals a Smut Pathogenic Ancestry of the Fungal Clade Ustilaginomycotina.</title>
        <authorList>
            <person name="Kijpornyongpan T."/>
            <person name="Mondo S.J."/>
            <person name="Barry K."/>
            <person name="Sandor L."/>
            <person name="Lee J."/>
            <person name="Lipzen A."/>
            <person name="Pangilinan J."/>
            <person name="LaButti K."/>
            <person name="Hainaut M."/>
            <person name="Henrissat B."/>
            <person name="Grigoriev I.V."/>
            <person name="Spatafora J.W."/>
            <person name="Aime M.C."/>
        </authorList>
    </citation>
    <scope>NUCLEOTIDE SEQUENCE [LARGE SCALE GENOMIC DNA]</scope>
    <source>
        <strain evidence="17 18">MCA 4658</strain>
    </source>
</reference>
<keyword evidence="12 14" id="KW-0472">Membrane</keyword>
<dbReference type="Gene3D" id="3.40.50.1000">
    <property type="entry name" value="HAD superfamily/HAD-like"/>
    <property type="match status" value="1"/>
</dbReference>
<dbReference type="SFLD" id="SFLDS00003">
    <property type="entry name" value="Haloacid_Dehalogenase"/>
    <property type="match status" value="1"/>
</dbReference>
<evidence type="ECO:0000256" key="7">
    <source>
        <dbReference type="ARBA" id="ARBA00022837"/>
    </source>
</evidence>
<keyword evidence="6 14" id="KW-0547">Nucleotide-binding</keyword>
<dbReference type="GO" id="GO:0016887">
    <property type="term" value="F:ATP hydrolysis activity"/>
    <property type="evidence" value="ECO:0007669"/>
    <property type="project" value="InterPro"/>
</dbReference>
<sequence length="1023" mass="109261">MSYGSKGKAPSSGPPPKRSSSPPIDDASAYKEKTVQYASYTSAAAAPSQAPFSPPNTAQWFSSPPSSAPGMAHAYAANVATPGPSTAKLYAEQPDTADQFQFSTTLRKASIHGEEAGRASYPPAPQPSSSSASLHYTHESIAAILHSLGTSLETGLSASSGAVESARTRAGGPNEFTVKASDPPWRKFLDQFKEPLILLLMGSAAVSAFMREWDDAVSITIAVVIVISVAFVQEQRSEASLEALNKLVPHYAHLIRDNVQTTVLANELVPGDLVTFSTGDRIPADIRIAHSVALEIDESTLTGETRPRRKVAEVIPRSADGSDVAIADRDNIAFMGTLVKSGYGRGIVIGTGARTEFGMIFSMVDEVTEKRTPLQLSMDELAQKLSLISFAIIGVICIMGVLQSKPWLEMFTIGVSLAVAAIPEGLPIVVTVTLALGVLRMSKRKAIVKRLPCVETLGCVSVICSDKTGTLTCNQMAVVRAFTFEDGQIDLNKEIPHKPSEALQRSLLVGNLCNNSHRDSNGHFVGQATDVAMVDVLALFSLEDKRPYFQISHEVPFDSETKFMAVVGNLPSAAGGKADEITFVKGALEVILDRCATYMGTQGRRVNLDDQARKRIADAAQELAGLGLRVLATAVGSTNNAHENKSLTFCALAAMQDPPRPGVQEAVAALSRGGVSVVMITGDSESTAVAIARQIGILRGSSTASSVMTGKQIDQLSGSQLEERIGNVAVFARTTPRHKMSIVKAFQEKGNVVAMTGDGVNDAPSLKQADIGISMGQGGTDVAKEAADVILVHDNFATILPAVEEGKGIFFNIQNFLSFQLSTAVAALTLITLCTAFGLKLPLNPMQILFINILMDGPPSQSLGVDPVDPGVMLRPPRSKTAPIVTQRLIARICFSASIIVVGTLWVYVHELQDGFADQRDQTMTFTCFVLLDLTSAIQNRGLSTPLNGNKMLTLTISASLFTQFLLVYFPPLQGVFQTQALAFADLALLLFIAALGFAAHEGRRRYERGINQIGEHWQDEMA</sequence>
<dbReference type="NCBIfam" id="TIGR01494">
    <property type="entry name" value="ATPase_P-type"/>
    <property type="match status" value="2"/>
</dbReference>
<dbReference type="FunFam" id="2.70.150.10:FF:000008">
    <property type="entry name" value="Calcium-transporting ATPase"/>
    <property type="match status" value="1"/>
</dbReference>
<dbReference type="STRING" id="1522189.A0A316VTL0"/>
<dbReference type="PROSITE" id="PS00154">
    <property type="entry name" value="ATPASE_E1_E2"/>
    <property type="match status" value="1"/>
</dbReference>
<evidence type="ECO:0000256" key="6">
    <source>
        <dbReference type="ARBA" id="ARBA00022741"/>
    </source>
</evidence>
<dbReference type="InterPro" id="IPR044492">
    <property type="entry name" value="P_typ_ATPase_HD_dom"/>
</dbReference>
<feature type="compositionally biased region" description="Low complexity" evidence="15">
    <location>
        <begin position="38"/>
        <end position="51"/>
    </location>
</feature>
<feature type="region of interest" description="Disordered" evidence="15">
    <location>
        <begin position="1"/>
        <end position="69"/>
    </location>
</feature>
<comment type="caution">
    <text evidence="14">Lacks conserved residue(s) required for the propagation of feature annotation.</text>
</comment>
<keyword evidence="18" id="KW-1185">Reference proteome</keyword>
<dbReference type="GO" id="GO:0005388">
    <property type="term" value="F:P-type calcium transporter activity"/>
    <property type="evidence" value="ECO:0007669"/>
    <property type="project" value="UniProtKB-EC"/>
</dbReference>
<feature type="transmembrane region" description="Helical" evidence="14">
    <location>
        <begin position="816"/>
        <end position="839"/>
    </location>
</feature>
<evidence type="ECO:0000256" key="10">
    <source>
        <dbReference type="ARBA" id="ARBA00022989"/>
    </source>
</evidence>
<dbReference type="PRINTS" id="PR00119">
    <property type="entry name" value="CATATPASE"/>
</dbReference>
<keyword evidence="4 14" id="KW-0109">Calcium transport</keyword>
<feature type="compositionally biased region" description="Polar residues" evidence="15">
    <location>
        <begin position="56"/>
        <end position="65"/>
    </location>
</feature>
<dbReference type="Pfam" id="PF00690">
    <property type="entry name" value="Cation_ATPase_N"/>
    <property type="match status" value="1"/>
</dbReference>
<evidence type="ECO:0000313" key="17">
    <source>
        <dbReference type="EMBL" id="PWN40534.1"/>
    </source>
</evidence>
<dbReference type="GO" id="GO:0016020">
    <property type="term" value="C:membrane"/>
    <property type="evidence" value="ECO:0007669"/>
    <property type="project" value="UniProtKB-SubCell"/>
</dbReference>
<dbReference type="Gene3D" id="3.40.1110.10">
    <property type="entry name" value="Calcium-transporting ATPase, cytoplasmic domain N"/>
    <property type="match status" value="1"/>
</dbReference>
<evidence type="ECO:0000256" key="15">
    <source>
        <dbReference type="SAM" id="MobiDB-lite"/>
    </source>
</evidence>
<comment type="function">
    <text evidence="14">Catalyzes the hydrolysis of ATP coupled with the transport of calcium.</text>
</comment>
<evidence type="ECO:0000256" key="14">
    <source>
        <dbReference type="RuleBase" id="RU361146"/>
    </source>
</evidence>
<dbReference type="SUPFAM" id="SSF81665">
    <property type="entry name" value="Calcium ATPase, transmembrane domain M"/>
    <property type="match status" value="1"/>
</dbReference>
<keyword evidence="10 14" id="KW-1133">Transmembrane helix</keyword>
<dbReference type="GeneID" id="37032890"/>
<dbReference type="NCBIfam" id="TIGR01522">
    <property type="entry name" value="ATPase-IIA2_Ca"/>
    <property type="match status" value="1"/>
</dbReference>
<dbReference type="Gene3D" id="1.20.1110.10">
    <property type="entry name" value="Calcium-transporting ATPase, transmembrane domain"/>
    <property type="match status" value="1"/>
</dbReference>
<keyword evidence="3" id="KW-0597">Phosphoprotein</keyword>
<keyword evidence="9" id="KW-1278">Translocase</keyword>
<proteinExistence type="inferred from homology"/>